<keyword evidence="7" id="KW-1185">Reference proteome</keyword>
<keyword evidence="3" id="KW-0238">DNA-binding</keyword>
<accession>A0A161Y4R6</accession>
<proteinExistence type="predicted"/>
<evidence type="ECO:0000256" key="2">
    <source>
        <dbReference type="ARBA" id="ARBA00023015"/>
    </source>
</evidence>
<dbReference type="AlphaFoldDB" id="A0A161Y4R6"/>
<evidence type="ECO:0000256" key="3">
    <source>
        <dbReference type="ARBA" id="ARBA00023125"/>
    </source>
</evidence>
<keyword evidence="4" id="KW-0804">Transcription</keyword>
<protein>
    <submittedName>
        <fullName evidence="6">Uncharacterized protein</fullName>
    </submittedName>
</protein>
<dbReference type="Proteomes" id="UP000077755">
    <property type="component" value="Chromosome 7"/>
</dbReference>
<dbReference type="InterPro" id="IPR039218">
    <property type="entry name" value="REM_fam"/>
</dbReference>
<dbReference type="PANTHER" id="PTHR31674">
    <property type="entry name" value="B3 DOMAIN-CONTAINING PROTEIN REM-LIKE 3-RELATED"/>
    <property type="match status" value="1"/>
</dbReference>
<gene>
    <name evidence="6" type="ORF">DCAR_0728268</name>
</gene>
<dbReference type="Gramene" id="KZM87219">
    <property type="protein sequence ID" value="KZM87219"/>
    <property type="gene ID" value="DCAR_024353"/>
</dbReference>
<dbReference type="SUPFAM" id="SSF101936">
    <property type="entry name" value="DNA-binding pseudobarrel domain"/>
    <property type="match status" value="2"/>
</dbReference>
<keyword evidence="5" id="KW-0539">Nucleus</keyword>
<keyword evidence="2" id="KW-0805">Transcription regulation</keyword>
<evidence type="ECO:0000313" key="6">
    <source>
        <dbReference type="EMBL" id="WOH08819.1"/>
    </source>
</evidence>
<dbReference type="PROSITE" id="PS50863">
    <property type="entry name" value="B3"/>
    <property type="match status" value="1"/>
</dbReference>
<evidence type="ECO:0000256" key="1">
    <source>
        <dbReference type="ARBA" id="ARBA00004123"/>
    </source>
</evidence>
<comment type="subcellular location">
    <subcellularLocation>
        <location evidence="1">Nucleus</location>
    </subcellularLocation>
</comment>
<dbReference type="PANTHER" id="PTHR31674:SF25">
    <property type="entry name" value="B3 DOMAIN-CONTAINING TRANSCRIPTION FACTOR VRN1-LIKE"/>
    <property type="match status" value="1"/>
</dbReference>
<reference evidence="6" key="1">
    <citation type="journal article" date="2016" name="Nat. Genet.">
        <title>A high-quality carrot genome assembly provides new insights into carotenoid accumulation and asterid genome evolution.</title>
        <authorList>
            <person name="Iorizzo M."/>
            <person name="Ellison S."/>
            <person name="Senalik D."/>
            <person name="Zeng P."/>
            <person name="Satapoomin P."/>
            <person name="Huang J."/>
            <person name="Bowman M."/>
            <person name="Iovene M."/>
            <person name="Sanseverino W."/>
            <person name="Cavagnaro P."/>
            <person name="Yildiz M."/>
            <person name="Macko-Podgorni A."/>
            <person name="Moranska E."/>
            <person name="Grzebelus E."/>
            <person name="Grzebelus D."/>
            <person name="Ashrafi H."/>
            <person name="Zheng Z."/>
            <person name="Cheng S."/>
            <person name="Spooner D."/>
            <person name="Van Deynze A."/>
            <person name="Simon P."/>
        </authorList>
    </citation>
    <scope>NUCLEOTIDE SEQUENCE</scope>
    <source>
        <tissue evidence="6">Leaf</tissue>
    </source>
</reference>
<dbReference type="Gene3D" id="2.40.330.10">
    <property type="entry name" value="DNA-binding pseudobarrel domain"/>
    <property type="match status" value="1"/>
</dbReference>
<evidence type="ECO:0000256" key="5">
    <source>
        <dbReference type="ARBA" id="ARBA00023242"/>
    </source>
</evidence>
<dbReference type="InterPro" id="IPR003340">
    <property type="entry name" value="B3_DNA-bd"/>
</dbReference>
<name>A0A161Y4R6_DAUCS</name>
<evidence type="ECO:0000313" key="7">
    <source>
        <dbReference type="Proteomes" id="UP000077755"/>
    </source>
</evidence>
<evidence type="ECO:0000256" key="4">
    <source>
        <dbReference type="ARBA" id="ARBA00023163"/>
    </source>
</evidence>
<dbReference type="EMBL" id="CP093349">
    <property type="protein sequence ID" value="WOH08819.1"/>
    <property type="molecule type" value="Genomic_DNA"/>
</dbReference>
<sequence>MPQFLKLLDGEDCNSNDMAVPWKFTVTNGHSISEIVKLVLRTGYVKRVSYNRTVSKLVGMQHLYLYLGLTGGEILLFDYRNASTFSLHVMGKDGGEISYPSISHSTGESSNIQENLLASVTLPKYFAVEVKPSHMLAYCHGVDISIEFKNITNMWRTKEEITVVDGCRTWNLQIRKRSNNKRTAILRGWIEFRSGLHLDVGDRCVFKWKDECYRRFIVEVAKAVYIVQSE</sequence>
<dbReference type="GO" id="GO:0005634">
    <property type="term" value="C:nucleus"/>
    <property type="evidence" value="ECO:0007669"/>
    <property type="project" value="UniProtKB-SubCell"/>
</dbReference>
<organism evidence="6 7">
    <name type="scientific">Daucus carota subsp. sativus</name>
    <name type="common">Carrot</name>
    <dbReference type="NCBI Taxonomy" id="79200"/>
    <lineage>
        <taxon>Eukaryota</taxon>
        <taxon>Viridiplantae</taxon>
        <taxon>Streptophyta</taxon>
        <taxon>Embryophyta</taxon>
        <taxon>Tracheophyta</taxon>
        <taxon>Spermatophyta</taxon>
        <taxon>Magnoliopsida</taxon>
        <taxon>eudicotyledons</taxon>
        <taxon>Gunneridae</taxon>
        <taxon>Pentapetalae</taxon>
        <taxon>asterids</taxon>
        <taxon>campanulids</taxon>
        <taxon>Apiales</taxon>
        <taxon>Apiaceae</taxon>
        <taxon>Apioideae</taxon>
        <taxon>Scandiceae</taxon>
        <taxon>Daucinae</taxon>
        <taxon>Daucus</taxon>
        <taxon>Daucus sect. Daucus</taxon>
    </lineage>
</organism>
<dbReference type="CDD" id="cd10017">
    <property type="entry name" value="B3_DNA"/>
    <property type="match status" value="1"/>
</dbReference>
<dbReference type="InterPro" id="IPR015300">
    <property type="entry name" value="DNA-bd_pseudobarrel_sf"/>
</dbReference>
<reference evidence="6" key="2">
    <citation type="submission" date="2022-03" db="EMBL/GenBank/DDBJ databases">
        <title>Draft title - Genomic analysis of global carrot germplasm unveils the trajectory of domestication and the origin of high carotenoid orange carrot.</title>
        <authorList>
            <person name="Iorizzo M."/>
            <person name="Ellison S."/>
            <person name="Senalik D."/>
            <person name="Macko-Podgorni A."/>
            <person name="Grzebelus D."/>
            <person name="Bostan H."/>
            <person name="Rolling W."/>
            <person name="Curaba J."/>
            <person name="Simon P."/>
        </authorList>
    </citation>
    <scope>NUCLEOTIDE SEQUENCE</scope>
    <source>
        <tissue evidence="6">Leaf</tissue>
    </source>
</reference>
<dbReference type="GO" id="GO:0003677">
    <property type="term" value="F:DNA binding"/>
    <property type="evidence" value="ECO:0007669"/>
    <property type="project" value="UniProtKB-KW"/>
</dbReference>